<gene>
    <name evidence="1" type="ORF">ACFVKH_05720</name>
</gene>
<feature type="non-terminal residue" evidence="1">
    <location>
        <position position="146"/>
    </location>
</feature>
<dbReference type="Pfam" id="PF22086">
    <property type="entry name" value="DUF6940"/>
    <property type="match status" value="1"/>
</dbReference>
<comment type="caution">
    <text evidence="1">The sequence shown here is derived from an EMBL/GenBank/DDBJ whole genome shotgun (WGS) entry which is preliminary data.</text>
</comment>
<organism evidence="1 2">
    <name type="scientific">Almyronema epifaneia S1</name>
    <dbReference type="NCBI Taxonomy" id="2991925"/>
    <lineage>
        <taxon>Bacteria</taxon>
        <taxon>Bacillati</taxon>
        <taxon>Cyanobacteriota</taxon>
        <taxon>Cyanophyceae</taxon>
        <taxon>Nodosilineales</taxon>
        <taxon>Nodosilineaceae</taxon>
        <taxon>Almyronema</taxon>
        <taxon>Almyronema epifaneia</taxon>
    </lineage>
</organism>
<evidence type="ECO:0000313" key="1">
    <source>
        <dbReference type="EMBL" id="MFE4105765.1"/>
    </source>
</evidence>
<dbReference type="InterPro" id="IPR054220">
    <property type="entry name" value="DUF6940"/>
</dbReference>
<protein>
    <submittedName>
        <fullName evidence="1">DUF6940 family protein</fullName>
    </submittedName>
</protein>
<name>A0ABW6IDL0_9CYAN</name>
<dbReference type="EMBL" id="JBHZOL010000031">
    <property type="protein sequence ID" value="MFE4105765.1"/>
    <property type="molecule type" value="Genomic_DNA"/>
</dbReference>
<accession>A0ABW6IDL0</accession>
<sequence length="146" mass="16555">MTFPNHSEQGQFAIFSEALAGDRQRLWLTQAATQEVLRWCDVLSGWQQTPALRQLFSQFLADRPYAAFFWETPPLSEVTLLHPFECCVIDSPQLATANAEPQAFADYIHPETCDQVEAFPNLKGDTLLVVPCQNSQQQHYVHLAAF</sequence>
<dbReference type="RefSeq" id="WP_377962863.1">
    <property type="nucleotide sequence ID" value="NZ_JBHZOL010000031.1"/>
</dbReference>
<reference evidence="1 2" key="1">
    <citation type="submission" date="2024-10" db="EMBL/GenBank/DDBJ databases">
        <authorList>
            <person name="Ratan Roy A."/>
            <person name="Morales Sandoval P.H."/>
            <person name="De Los Santos Villalobos S."/>
            <person name="Chakraborty S."/>
            <person name="Mukherjee J."/>
        </authorList>
    </citation>
    <scope>NUCLEOTIDE SEQUENCE [LARGE SCALE GENOMIC DNA]</scope>
    <source>
        <strain evidence="1 2">S1</strain>
    </source>
</reference>
<dbReference type="Proteomes" id="UP001600165">
    <property type="component" value="Unassembled WGS sequence"/>
</dbReference>
<evidence type="ECO:0000313" key="2">
    <source>
        <dbReference type="Proteomes" id="UP001600165"/>
    </source>
</evidence>
<proteinExistence type="predicted"/>
<keyword evidence="2" id="KW-1185">Reference proteome</keyword>